<organism evidence="2">
    <name type="scientific">Pectinophora gossypiella</name>
    <name type="common">Cotton pink bollworm</name>
    <name type="synonym">Depressaria gossypiella</name>
    <dbReference type="NCBI Taxonomy" id="13191"/>
    <lineage>
        <taxon>Eukaryota</taxon>
        <taxon>Metazoa</taxon>
        <taxon>Ecdysozoa</taxon>
        <taxon>Arthropoda</taxon>
        <taxon>Hexapoda</taxon>
        <taxon>Insecta</taxon>
        <taxon>Pterygota</taxon>
        <taxon>Neoptera</taxon>
        <taxon>Endopterygota</taxon>
        <taxon>Lepidoptera</taxon>
        <taxon>Glossata</taxon>
        <taxon>Ditrysia</taxon>
        <taxon>Gelechioidea</taxon>
        <taxon>Gelechiidae</taxon>
        <taxon>Apatetrinae</taxon>
        <taxon>Pectinophora</taxon>
    </lineage>
</organism>
<feature type="non-terminal residue" evidence="2">
    <location>
        <position position="121"/>
    </location>
</feature>
<evidence type="ECO:0000256" key="1">
    <source>
        <dbReference type="SAM" id="MobiDB-lite"/>
    </source>
</evidence>
<accession>A0A1E1WM89</accession>
<dbReference type="OrthoDB" id="9997817at2759"/>
<feature type="region of interest" description="Disordered" evidence="1">
    <location>
        <begin position="59"/>
        <end position="94"/>
    </location>
</feature>
<feature type="non-terminal residue" evidence="2">
    <location>
        <position position="1"/>
    </location>
</feature>
<name>A0A1E1WM89_PECGO</name>
<dbReference type="EMBL" id="GDQN01003017">
    <property type="protein sequence ID" value="JAT88037.1"/>
    <property type="molecule type" value="Transcribed_RNA"/>
</dbReference>
<proteinExistence type="predicted"/>
<feature type="compositionally biased region" description="Basic and acidic residues" evidence="1">
    <location>
        <begin position="10"/>
        <end position="28"/>
    </location>
</feature>
<sequence length="121" mass="14083">ARLSGRRSTPHKDTTDGNEELSHDERERRLQVARNNIRNKKASKDFEDDFGISYFEKSIGEDISPNNDSDKSSPHVEHAELRHNKSSDKENKDMSQFLYGTVRLNAKDKREVFRNKSMNVF</sequence>
<feature type="region of interest" description="Disordered" evidence="1">
    <location>
        <begin position="1"/>
        <end position="28"/>
    </location>
</feature>
<protein>
    <submittedName>
        <fullName evidence="2">Uncharacterized protein</fullName>
    </submittedName>
</protein>
<dbReference type="AlphaFoldDB" id="A0A1E1WM89"/>
<reference evidence="2" key="1">
    <citation type="submission" date="2015-09" db="EMBL/GenBank/DDBJ databases">
        <title>De novo assembly of Pectinophora gossypiella (Pink Bollworm) gut transcriptome.</title>
        <authorList>
            <person name="Tassone E.E."/>
        </authorList>
    </citation>
    <scope>NUCLEOTIDE SEQUENCE</scope>
</reference>
<evidence type="ECO:0000313" key="2">
    <source>
        <dbReference type="EMBL" id="JAT88037.1"/>
    </source>
</evidence>
<feature type="compositionally biased region" description="Basic and acidic residues" evidence="1">
    <location>
        <begin position="68"/>
        <end position="93"/>
    </location>
</feature>
<gene>
    <name evidence="2" type="ORF">g.861</name>
</gene>